<dbReference type="InterPro" id="IPR055124">
    <property type="entry name" value="PIN-like_DDX60"/>
</dbReference>
<keyword evidence="2" id="KW-0347">Helicase</keyword>
<dbReference type="InterPro" id="IPR052431">
    <property type="entry name" value="SKI2_subfamily_helicases"/>
</dbReference>
<accession>A0A1Y1K1W7</accession>
<evidence type="ECO:0000256" key="1">
    <source>
        <dbReference type="ARBA" id="ARBA00022801"/>
    </source>
</evidence>
<evidence type="ECO:0000313" key="4">
    <source>
        <dbReference type="EMBL" id="JAV54100.1"/>
    </source>
</evidence>
<dbReference type="EMBL" id="GEZM01097797">
    <property type="protein sequence ID" value="JAV54100.1"/>
    <property type="molecule type" value="Transcribed_RNA"/>
</dbReference>
<dbReference type="GO" id="GO:0016787">
    <property type="term" value="F:hydrolase activity"/>
    <property type="evidence" value="ECO:0007669"/>
    <property type="project" value="UniProtKB-KW"/>
</dbReference>
<sequence>MPKDKCSEDEKDLLHWYKSLSPLRVDIVGDFAGKELFAIHGDSLMLHCVTNARVDYTNGFQLLHAIFAVENFLQNLRRRGCNFHVVWFTDHEELCVPRDVSDALASGYRLTRAILIKHLKQDTGSTDPAERSISLQFESIQSYEFQEYLTQNAIHFFLSLDGQGIDTHSAANEIRYLKFVYYLAHKGYNLAIINNLEFVSSKVHASVCSPSLSGAPVQLEEIPRTPRIPVELICKWEVRQGTSLLDDSPWEDGEPFSSRDIVSLTGLSNTLLIDCRKSTKDCVVAFVIHLSVLRRLDLSQRSCKETTLSELQQSSFEDFFASFSNICTTIVEKVSFKELWDIFDLVDGRILRQILGCLQMSRYETHVD</sequence>
<reference evidence="4" key="1">
    <citation type="journal article" date="2016" name="Sci. Rep.">
        <title>Molecular characterization of firefly nuptial gifts: a multi-omics approach sheds light on postcopulatory sexual selection.</title>
        <authorList>
            <person name="Al-Wathiqui N."/>
            <person name="Fallon T.R."/>
            <person name="South A."/>
            <person name="Weng J.K."/>
            <person name="Lewis S.M."/>
        </authorList>
    </citation>
    <scope>NUCLEOTIDE SEQUENCE</scope>
</reference>
<proteinExistence type="predicted"/>
<dbReference type="PANTHER" id="PTHR44533">
    <property type="entry name" value="DEAD/H RNA HELICASE, PUTATIVE-RELATED"/>
    <property type="match status" value="1"/>
</dbReference>
<dbReference type="PANTHER" id="PTHR44533:SF4">
    <property type="entry name" value="DEAD_H RNA HELICASE, PUTATIVE-RELATED"/>
    <property type="match status" value="1"/>
</dbReference>
<keyword evidence="1" id="KW-0378">Hydrolase</keyword>
<feature type="domain" description="ATP-dependent RNA helicase DDX60 PIN-like" evidence="3">
    <location>
        <begin position="26"/>
        <end position="169"/>
    </location>
</feature>
<name>A0A1Y1K1W7_PHOPY</name>
<dbReference type="Pfam" id="PF23002">
    <property type="entry name" value="PIN-like_DDX60"/>
    <property type="match status" value="1"/>
</dbReference>
<dbReference type="GO" id="GO:0005737">
    <property type="term" value="C:cytoplasm"/>
    <property type="evidence" value="ECO:0007669"/>
    <property type="project" value="TreeGrafter"/>
</dbReference>
<evidence type="ECO:0000256" key="2">
    <source>
        <dbReference type="ARBA" id="ARBA00022806"/>
    </source>
</evidence>
<keyword evidence="2" id="KW-0547">Nucleotide-binding</keyword>
<keyword evidence="2" id="KW-0067">ATP-binding</keyword>
<organism evidence="4">
    <name type="scientific">Photinus pyralis</name>
    <name type="common">Common eastern firefly</name>
    <name type="synonym">Lampyris pyralis</name>
    <dbReference type="NCBI Taxonomy" id="7054"/>
    <lineage>
        <taxon>Eukaryota</taxon>
        <taxon>Metazoa</taxon>
        <taxon>Ecdysozoa</taxon>
        <taxon>Arthropoda</taxon>
        <taxon>Hexapoda</taxon>
        <taxon>Insecta</taxon>
        <taxon>Pterygota</taxon>
        <taxon>Neoptera</taxon>
        <taxon>Endopterygota</taxon>
        <taxon>Coleoptera</taxon>
        <taxon>Polyphaga</taxon>
        <taxon>Elateriformia</taxon>
        <taxon>Elateroidea</taxon>
        <taxon>Lampyridae</taxon>
        <taxon>Lampyrinae</taxon>
        <taxon>Photinus</taxon>
    </lineage>
</organism>
<dbReference type="GO" id="GO:0004386">
    <property type="term" value="F:helicase activity"/>
    <property type="evidence" value="ECO:0007669"/>
    <property type="project" value="UniProtKB-KW"/>
</dbReference>
<protein>
    <recommendedName>
        <fullName evidence="3">ATP-dependent RNA helicase DDX60 PIN-like domain-containing protein</fullName>
    </recommendedName>
</protein>
<dbReference type="AlphaFoldDB" id="A0A1Y1K1W7"/>
<evidence type="ECO:0000259" key="3">
    <source>
        <dbReference type="Pfam" id="PF23002"/>
    </source>
</evidence>